<organism evidence="1 2">
    <name type="scientific">Larinioides sclopetarius</name>
    <dbReference type="NCBI Taxonomy" id="280406"/>
    <lineage>
        <taxon>Eukaryota</taxon>
        <taxon>Metazoa</taxon>
        <taxon>Ecdysozoa</taxon>
        <taxon>Arthropoda</taxon>
        <taxon>Chelicerata</taxon>
        <taxon>Arachnida</taxon>
        <taxon>Araneae</taxon>
        <taxon>Araneomorphae</taxon>
        <taxon>Entelegynae</taxon>
        <taxon>Araneoidea</taxon>
        <taxon>Araneidae</taxon>
        <taxon>Larinioides</taxon>
    </lineage>
</organism>
<reference evidence="1 2" key="1">
    <citation type="submission" date="2024-04" db="EMBL/GenBank/DDBJ databases">
        <authorList>
            <person name="Rising A."/>
            <person name="Reimegard J."/>
            <person name="Sonavane S."/>
            <person name="Akerstrom W."/>
            <person name="Nylinder S."/>
            <person name="Hedman E."/>
            <person name="Kallberg Y."/>
        </authorList>
    </citation>
    <scope>NUCLEOTIDE SEQUENCE [LARGE SCALE GENOMIC DNA]</scope>
</reference>
<gene>
    <name evidence="1" type="ORF">LARSCL_LOCUS6758</name>
</gene>
<dbReference type="Proteomes" id="UP001497382">
    <property type="component" value="Unassembled WGS sequence"/>
</dbReference>
<proteinExistence type="predicted"/>
<evidence type="ECO:0000313" key="2">
    <source>
        <dbReference type="Proteomes" id="UP001497382"/>
    </source>
</evidence>
<dbReference type="EMBL" id="CAXIEN010000066">
    <property type="protein sequence ID" value="CAL1273202.1"/>
    <property type="molecule type" value="Genomic_DNA"/>
</dbReference>
<dbReference type="AlphaFoldDB" id="A0AAV1ZRS1"/>
<comment type="caution">
    <text evidence="1">The sequence shown here is derived from an EMBL/GenBank/DDBJ whole genome shotgun (WGS) entry which is preliminary data.</text>
</comment>
<protein>
    <submittedName>
        <fullName evidence="1">Uncharacterized protein</fullName>
    </submittedName>
</protein>
<accession>A0AAV1ZRS1</accession>
<evidence type="ECO:0000313" key="1">
    <source>
        <dbReference type="EMBL" id="CAL1273202.1"/>
    </source>
</evidence>
<sequence length="35" mass="4155">MMNKIVFLGTITLNILHEAYPSRIHKNRMMIFSSF</sequence>
<name>A0AAV1ZRS1_9ARAC</name>
<keyword evidence="2" id="KW-1185">Reference proteome</keyword>